<reference evidence="2 3" key="1">
    <citation type="journal article" date="2015" name="Stand. Genomic Sci.">
        <title>Genomic Encyclopedia of Bacterial and Archaeal Type Strains, Phase III: the genomes of soil and plant-associated and newly described type strains.</title>
        <authorList>
            <person name="Whitman W.B."/>
            <person name="Woyke T."/>
            <person name="Klenk H.P."/>
            <person name="Zhou Y."/>
            <person name="Lilburn T.G."/>
            <person name="Beck B.J."/>
            <person name="De Vos P."/>
            <person name="Vandamme P."/>
            <person name="Eisen J.A."/>
            <person name="Garrity G."/>
            <person name="Hugenholtz P."/>
            <person name="Kyrpides N.C."/>
        </authorList>
    </citation>
    <scope>NUCLEOTIDE SEQUENCE [LARGE SCALE GENOMIC DNA]</scope>
    <source>
        <strain evidence="2 3">CV53</strain>
    </source>
</reference>
<feature type="transmembrane region" description="Helical" evidence="1">
    <location>
        <begin position="59"/>
        <end position="83"/>
    </location>
</feature>
<evidence type="ECO:0000313" key="2">
    <source>
        <dbReference type="EMBL" id="TCN27350.1"/>
    </source>
</evidence>
<keyword evidence="3" id="KW-1185">Reference proteome</keyword>
<sequence length="188" mass="20828">MKRILIIVLCSIYALFMAALSIYYKNTGESFNSLVAASGIACGALPLLLGFFTKFKFNLPIVASYLIFLFGSQYLGSILGWYGLGWWDLLMHFISGGLLAFIGIALYERMAHRNAGSQISSWFIFLFTFSFAVLGGVIWEIYEFSGDQFFDMTLQGGGNKDTMVDLIADAVGGFLIALWAGIRTKIKK</sequence>
<dbReference type="Pfam" id="PF09997">
    <property type="entry name" value="DUF2238"/>
    <property type="match status" value="1"/>
</dbReference>
<feature type="transmembrane region" description="Helical" evidence="1">
    <location>
        <begin position="162"/>
        <end position="182"/>
    </location>
</feature>
<name>A0A4V2RE49_9BACI</name>
<dbReference type="Proteomes" id="UP000295689">
    <property type="component" value="Unassembled WGS sequence"/>
</dbReference>
<keyword evidence="1" id="KW-0812">Transmembrane</keyword>
<dbReference type="InterPro" id="IPR014509">
    <property type="entry name" value="YjdF-like"/>
</dbReference>
<keyword evidence="1" id="KW-0472">Membrane</keyword>
<dbReference type="EMBL" id="SLVV01000002">
    <property type="protein sequence ID" value="TCN27350.1"/>
    <property type="molecule type" value="Genomic_DNA"/>
</dbReference>
<dbReference type="AlphaFoldDB" id="A0A4V2RE49"/>
<feature type="transmembrane region" description="Helical" evidence="1">
    <location>
        <begin position="89"/>
        <end position="107"/>
    </location>
</feature>
<dbReference type="RefSeq" id="WP_132002100.1">
    <property type="nucleotide sequence ID" value="NZ_JABUHM010000001.1"/>
</dbReference>
<keyword evidence="1" id="KW-1133">Transmembrane helix</keyword>
<proteinExistence type="predicted"/>
<evidence type="ECO:0000313" key="3">
    <source>
        <dbReference type="Proteomes" id="UP000295689"/>
    </source>
</evidence>
<evidence type="ECO:0008006" key="4">
    <source>
        <dbReference type="Google" id="ProtNLM"/>
    </source>
</evidence>
<accession>A0A4V2RE49</accession>
<feature type="transmembrane region" description="Helical" evidence="1">
    <location>
        <begin position="119"/>
        <end position="142"/>
    </location>
</feature>
<evidence type="ECO:0000256" key="1">
    <source>
        <dbReference type="SAM" id="Phobius"/>
    </source>
</evidence>
<protein>
    <recommendedName>
        <fullName evidence="4">Membrane-spanning protein</fullName>
    </recommendedName>
</protein>
<comment type="caution">
    <text evidence="2">The sequence shown here is derived from an EMBL/GenBank/DDBJ whole genome shotgun (WGS) entry which is preliminary data.</text>
</comment>
<organism evidence="2 3">
    <name type="scientific">Mesobacillus foraminis</name>
    <dbReference type="NCBI Taxonomy" id="279826"/>
    <lineage>
        <taxon>Bacteria</taxon>
        <taxon>Bacillati</taxon>
        <taxon>Bacillota</taxon>
        <taxon>Bacilli</taxon>
        <taxon>Bacillales</taxon>
        <taxon>Bacillaceae</taxon>
        <taxon>Mesobacillus</taxon>
    </lineage>
</organism>
<feature type="transmembrane region" description="Helical" evidence="1">
    <location>
        <begin position="31"/>
        <end position="52"/>
    </location>
</feature>
<gene>
    <name evidence="2" type="ORF">EV146_102300</name>
</gene>